<sequence length="306" mass="33852">MAINTLQYSQQFQTVLDAQMLAGATTAFMEANAGQVKYDGGDTVHIPEISMQGLAKYDRDEGFNQGSVTLKFNPYKMTQDRGRTFQLDAMDVNETNFVATAGTVMGEFQRTQVIPEIDAYRYSKIAALATAANKVTASFTPTATTILEKLEEEITNILDVVGENEPLIVVMSTKLRTMLNNSDKFNKFLDVTTFQNGAVNTNVKSFNGVPILTAPSACLKTQYVFADGKTANQQAGGFKADTGAKDINWIIMPQRAPIAVSKTDKVRIFTPELNQKADAWKIDYRKYHDLWIPKNRFAAIRVNTGA</sequence>
<organism evidence="1">
    <name type="scientific">Siphoviridae sp. ctckx14</name>
    <dbReference type="NCBI Taxonomy" id="2826396"/>
    <lineage>
        <taxon>Viruses</taxon>
        <taxon>Duplodnaviria</taxon>
        <taxon>Heunggongvirae</taxon>
        <taxon>Uroviricota</taxon>
        <taxon>Caudoviricetes</taxon>
    </lineage>
</organism>
<proteinExistence type="predicted"/>
<protein>
    <submittedName>
        <fullName evidence="1">Major capsid protein</fullName>
    </submittedName>
</protein>
<dbReference type="EMBL" id="BK014934">
    <property type="protein sequence ID" value="DAD83324.1"/>
    <property type="molecule type" value="Genomic_DNA"/>
</dbReference>
<name>A0A8S5MM98_9CAUD</name>
<accession>A0A8S5MM98</accession>
<reference evidence="1" key="1">
    <citation type="journal article" date="2021" name="Proc. Natl. Acad. Sci. U.S.A.">
        <title>A Catalog of Tens of Thousands of Viruses from Human Metagenomes Reveals Hidden Associations with Chronic Diseases.</title>
        <authorList>
            <person name="Tisza M.J."/>
            <person name="Buck C.B."/>
        </authorList>
    </citation>
    <scope>NUCLEOTIDE SEQUENCE</scope>
    <source>
        <strain evidence="1">Ctckx14</strain>
    </source>
</reference>
<evidence type="ECO:0000313" key="1">
    <source>
        <dbReference type="EMBL" id="DAD83324.1"/>
    </source>
</evidence>